<accession>A0A125Q9F4</accession>
<proteinExistence type="predicted"/>
<comment type="caution">
    <text evidence="1">The sequence shown here is derived from an EMBL/GenBank/DDBJ whole genome shotgun (WGS) entry which is preliminary data.</text>
</comment>
<evidence type="ECO:0000313" key="2">
    <source>
        <dbReference type="Proteomes" id="UP000068164"/>
    </source>
</evidence>
<dbReference type="AlphaFoldDB" id="A0A125Q9F4"/>
<dbReference type="RefSeq" id="WP_062368884.1">
    <property type="nucleotide sequence ID" value="NZ_LNCD01000031.1"/>
</dbReference>
<evidence type="ECO:0000313" key="1">
    <source>
        <dbReference type="EMBL" id="KWV57200.1"/>
    </source>
</evidence>
<name>A0A125Q9F4_9HYPH</name>
<sequence length="75" mass="8057">MDSSDPETNKSVDEMALFAASVLSSATSSSVEISSARSVLVEVKRVSYRLATDEDVKAQYQRLAQACASRKMPVG</sequence>
<gene>
    <name evidence="1" type="ORF">AS026_31710</name>
</gene>
<dbReference type="OrthoDB" id="9979018at2"/>
<keyword evidence="2" id="KW-1185">Reference proteome</keyword>
<reference evidence="1 2" key="1">
    <citation type="submission" date="2015-11" db="EMBL/GenBank/DDBJ databases">
        <title>Draft Genome Sequence of the Strain BR 10423 (Rhizobium sp.) isolated from nodules of Mimosa pudica.</title>
        <authorList>
            <person name="Barauna A.C."/>
            <person name="Zilli J.E."/>
            <person name="Simoes-Araujo J.L."/>
            <person name="Reis V.M."/>
            <person name="James E.K."/>
            <person name="Reis F.B.Jr."/>
            <person name="Rouws L.F."/>
            <person name="Passos S.R."/>
            <person name="Gois S.R."/>
        </authorList>
    </citation>
    <scope>NUCLEOTIDE SEQUENCE [LARGE SCALE GENOMIC DNA]</scope>
    <source>
        <strain evidence="1 2">BR10423</strain>
    </source>
</reference>
<dbReference type="Proteomes" id="UP000068164">
    <property type="component" value="Unassembled WGS sequence"/>
</dbReference>
<dbReference type="EMBL" id="LNCD01000031">
    <property type="protein sequence ID" value="KWV57200.1"/>
    <property type="molecule type" value="Genomic_DNA"/>
</dbReference>
<protein>
    <submittedName>
        <fullName evidence="1">Uncharacterized protein</fullName>
    </submittedName>
</protein>
<organism evidence="1 2">
    <name type="scientific">Rhizobium altiplani</name>
    <dbReference type="NCBI Taxonomy" id="1864509"/>
    <lineage>
        <taxon>Bacteria</taxon>
        <taxon>Pseudomonadati</taxon>
        <taxon>Pseudomonadota</taxon>
        <taxon>Alphaproteobacteria</taxon>
        <taxon>Hyphomicrobiales</taxon>
        <taxon>Rhizobiaceae</taxon>
        <taxon>Rhizobium/Agrobacterium group</taxon>
        <taxon>Rhizobium</taxon>
    </lineage>
</organism>